<keyword evidence="2" id="KW-1185">Reference proteome</keyword>
<dbReference type="Proteomes" id="UP001359485">
    <property type="component" value="Unassembled WGS sequence"/>
</dbReference>
<evidence type="ECO:0000313" key="1">
    <source>
        <dbReference type="EMBL" id="KAK6619014.1"/>
    </source>
</evidence>
<name>A0ABR1AHP7_POLSC</name>
<dbReference type="EMBL" id="JAWJWF010000049">
    <property type="protein sequence ID" value="KAK6619014.1"/>
    <property type="molecule type" value="Genomic_DNA"/>
</dbReference>
<dbReference type="Gene3D" id="2.60.40.10">
    <property type="entry name" value="Immunoglobulins"/>
    <property type="match status" value="1"/>
</dbReference>
<evidence type="ECO:0000313" key="2">
    <source>
        <dbReference type="Proteomes" id="UP001359485"/>
    </source>
</evidence>
<organism evidence="1 2">
    <name type="scientific">Polyplax serrata</name>
    <name type="common">Common mouse louse</name>
    <dbReference type="NCBI Taxonomy" id="468196"/>
    <lineage>
        <taxon>Eukaryota</taxon>
        <taxon>Metazoa</taxon>
        <taxon>Ecdysozoa</taxon>
        <taxon>Arthropoda</taxon>
        <taxon>Hexapoda</taxon>
        <taxon>Insecta</taxon>
        <taxon>Pterygota</taxon>
        <taxon>Neoptera</taxon>
        <taxon>Paraneoptera</taxon>
        <taxon>Psocodea</taxon>
        <taxon>Troctomorpha</taxon>
        <taxon>Phthiraptera</taxon>
        <taxon>Anoplura</taxon>
        <taxon>Polyplacidae</taxon>
        <taxon>Polyplax</taxon>
    </lineage>
</organism>
<sequence length="96" mass="10905">MFESFSTRPKATAKKFYQLKFAGVPQVTIAGLVGQEIELPCMVDAAKCGELHSIKWYRESTRIFVFSESANIAKSEGDFTDRWVSRSFHRFGSALY</sequence>
<reference evidence="1 2" key="1">
    <citation type="submission" date="2023-09" db="EMBL/GenBank/DDBJ databases">
        <title>Genomes of two closely related lineages of the louse Polyplax serrata with different host specificities.</title>
        <authorList>
            <person name="Martinu J."/>
            <person name="Tarabai H."/>
            <person name="Stefka J."/>
            <person name="Hypsa V."/>
        </authorList>
    </citation>
    <scope>NUCLEOTIDE SEQUENCE [LARGE SCALE GENOMIC DNA]</scope>
    <source>
        <strain evidence="1">98ZLc_SE</strain>
    </source>
</reference>
<evidence type="ECO:0008006" key="3">
    <source>
        <dbReference type="Google" id="ProtNLM"/>
    </source>
</evidence>
<protein>
    <recommendedName>
        <fullName evidence="3">Ig-like domain-containing protein</fullName>
    </recommendedName>
</protein>
<accession>A0ABR1AHP7</accession>
<proteinExistence type="predicted"/>
<comment type="caution">
    <text evidence="1">The sequence shown here is derived from an EMBL/GenBank/DDBJ whole genome shotgun (WGS) entry which is preliminary data.</text>
</comment>
<gene>
    <name evidence="1" type="ORF">RUM44_003396</name>
</gene>
<dbReference type="InterPro" id="IPR013783">
    <property type="entry name" value="Ig-like_fold"/>
</dbReference>